<proteinExistence type="predicted"/>
<dbReference type="Proteomes" id="UP001055439">
    <property type="component" value="Chromosome 8"/>
</dbReference>
<evidence type="ECO:0000313" key="3">
    <source>
        <dbReference type="Proteomes" id="UP001055439"/>
    </source>
</evidence>
<dbReference type="AlphaFoldDB" id="A0A9E7HNC5"/>
<name>A0A9E7HNC5_9LILI</name>
<dbReference type="EMBL" id="CP097510">
    <property type="protein sequence ID" value="URE36325.1"/>
    <property type="molecule type" value="Genomic_DNA"/>
</dbReference>
<evidence type="ECO:0000313" key="2">
    <source>
        <dbReference type="EMBL" id="URE36325.1"/>
    </source>
</evidence>
<sequence length="88" mass="9327">MCSSSDKPMAGIQGKRSCPIASHNNIRAGRQHKRERGRVGGSVDFSFTSSFVDSRNGAPSSRSGRSRREIDQELGTAAGILSGGSSSW</sequence>
<reference evidence="2" key="1">
    <citation type="submission" date="2022-05" db="EMBL/GenBank/DDBJ databases">
        <title>The Musa troglodytarum L. genome provides insights into the mechanism of non-climacteric behaviour and enrichment of carotenoids.</title>
        <authorList>
            <person name="Wang J."/>
        </authorList>
    </citation>
    <scope>NUCLEOTIDE SEQUENCE</scope>
    <source>
        <tissue evidence="2">Leaf</tissue>
    </source>
</reference>
<evidence type="ECO:0000256" key="1">
    <source>
        <dbReference type="SAM" id="MobiDB-lite"/>
    </source>
</evidence>
<feature type="region of interest" description="Disordered" evidence="1">
    <location>
        <begin position="1"/>
        <end position="88"/>
    </location>
</feature>
<protein>
    <submittedName>
        <fullName evidence="2">Uncharacterized protein</fullName>
    </submittedName>
</protein>
<organism evidence="2 3">
    <name type="scientific">Musa troglodytarum</name>
    <name type="common">fe'i banana</name>
    <dbReference type="NCBI Taxonomy" id="320322"/>
    <lineage>
        <taxon>Eukaryota</taxon>
        <taxon>Viridiplantae</taxon>
        <taxon>Streptophyta</taxon>
        <taxon>Embryophyta</taxon>
        <taxon>Tracheophyta</taxon>
        <taxon>Spermatophyta</taxon>
        <taxon>Magnoliopsida</taxon>
        <taxon>Liliopsida</taxon>
        <taxon>Zingiberales</taxon>
        <taxon>Musaceae</taxon>
        <taxon>Musa</taxon>
    </lineage>
</organism>
<gene>
    <name evidence="2" type="ORF">MUK42_06255</name>
</gene>
<feature type="compositionally biased region" description="Low complexity" evidence="1">
    <location>
        <begin position="41"/>
        <end position="63"/>
    </location>
</feature>
<keyword evidence="3" id="KW-1185">Reference proteome</keyword>
<accession>A0A9E7HNC5</accession>